<sequence length="99" mass="11027">MYSKINVATKTKSVKTSVQMRRLGTRLMISLLSTTLVLLDYGSSRRVSSSSLVARCGVGRMDRRTVAVSHNDRSYDCTVNPYEDKTSHSCINIRLSHSA</sequence>
<evidence type="ECO:0000313" key="1">
    <source>
        <dbReference type="EMBL" id="JAS50681.1"/>
    </source>
</evidence>
<dbReference type="AlphaFoldDB" id="A0A1B6FKH2"/>
<proteinExistence type="predicted"/>
<name>A0A1B6FKH2_9HEMI</name>
<organism evidence="1">
    <name type="scientific">Cuerna arida</name>
    <dbReference type="NCBI Taxonomy" id="1464854"/>
    <lineage>
        <taxon>Eukaryota</taxon>
        <taxon>Metazoa</taxon>
        <taxon>Ecdysozoa</taxon>
        <taxon>Arthropoda</taxon>
        <taxon>Hexapoda</taxon>
        <taxon>Insecta</taxon>
        <taxon>Pterygota</taxon>
        <taxon>Neoptera</taxon>
        <taxon>Paraneoptera</taxon>
        <taxon>Hemiptera</taxon>
        <taxon>Auchenorrhyncha</taxon>
        <taxon>Membracoidea</taxon>
        <taxon>Cicadellidae</taxon>
        <taxon>Cicadellinae</taxon>
        <taxon>Proconiini</taxon>
        <taxon>Cuerna</taxon>
    </lineage>
</organism>
<dbReference type="EMBL" id="GECZ01019088">
    <property type="protein sequence ID" value="JAS50681.1"/>
    <property type="molecule type" value="Transcribed_RNA"/>
</dbReference>
<protein>
    <submittedName>
        <fullName evidence="1">Uncharacterized protein</fullName>
    </submittedName>
</protein>
<reference evidence="1" key="1">
    <citation type="submission" date="2015-11" db="EMBL/GenBank/DDBJ databases">
        <title>De novo transcriptome assembly of four potential Pierce s Disease insect vectors from Arizona vineyards.</title>
        <authorList>
            <person name="Tassone E.E."/>
        </authorList>
    </citation>
    <scope>NUCLEOTIDE SEQUENCE</scope>
</reference>
<accession>A0A1B6FKH2</accession>
<gene>
    <name evidence="1" type="ORF">g.49674</name>
</gene>